<dbReference type="PANTHER" id="PTHR13774:SF32">
    <property type="entry name" value="ANTISENSE-ENHANCING SEQUENCE 1"/>
    <property type="match status" value="1"/>
</dbReference>
<dbReference type="GO" id="GO:0005737">
    <property type="term" value="C:cytoplasm"/>
    <property type="evidence" value="ECO:0007669"/>
    <property type="project" value="TreeGrafter"/>
</dbReference>
<dbReference type="Pfam" id="PF02567">
    <property type="entry name" value="PhzC-PhzF"/>
    <property type="match status" value="1"/>
</dbReference>
<gene>
    <name evidence="2" type="ORF">ABLG96_01615</name>
</gene>
<dbReference type="InterPro" id="IPR003719">
    <property type="entry name" value="Phenazine_PhzF-like"/>
</dbReference>
<organism evidence="2">
    <name type="scientific">Nakamurella sp. A5-74</name>
    <dbReference type="NCBI Taxonomy" id="3158264"/>
    <lineage>
        <taxon>Bacteria</taxon>
        <taxon>Bacillati</taxon>
        <taxon>Actinomycetota</taxon>
        <taxon>Actinomycetes</taxon>
        <taxon>Nakamurellales</taxon>
        <taxon>Nakamurellaceae</taxon>
        <taxon>Nakamurella</taxon>
    </lineage>
</organism>
<sequence>MALDFRLLNVFALPDAHDDVPLTGNPLCVFTDARDLTGEQQQALSLQFNLSETTFVLPADGPGVTAAVRIFTPTYEMPFAGHPTLGTAHVVRELTGGGDAVVLRMTAGDIPVTADPADTGPNPMSSRWTLTANPPTSTPAAEIAELAAAIGVPMAAFAGAPLWVDTGSRQLVVPLRAVEDVRSLELDPALMARHASRRDGESMVYAWAPAGEGRIEARMLFSQSGSFREDPATGSACANLGGWLLANGVSEGTWTVRQGAQVGRPSELRLSLTGGVIRVGGLVTEVGRGTFTL</sequence>
<protein>
    <submittedName>
        <fullName evidence="2">PhzF family phenazine biosynthesis protein</fullName>
    </submittedName>
</protein>
<proteinExistence type="predicted"/>
<dbReference type="EMBL" id="CP159218">
    <property type="protein sequence ID" value="XCG64069.1"/>
    <property type="molecule type" value="Genomic_DNA"/>
</dbReference>
<dbReference type="AlphaFoldDB" id="A0AAU8DP46"/>
<name>A0AAU8DP46_9ACTN</name>
<dbReference type="RefSeq" id="WP_353649683.1">
    <property type="nucleotide sequence ID" value="NZ_CP159218.1"/>
</dbReference>
<dbReference type="PIRSF" id="PIRSF016184">
    <property type="entry name" value="PhzC_PhzF"/>
    <property type="match status" value="1"/>
</dbReference>
<accession>A0AAU8DP46</accession>
<feature type="active site" evidence="1">
    <location>
        <position position="52"/>
    </location>
</feature>
<reference evidence="2" key="1">
    <citation type="submission" date="2024-05" db="EMBL/GenBank/DDBJ databases">
        <authorList>
            <person name="Cai S.Y."/>
            <person name="Jin L.M."/>
            <person name="Li H.R."/>
        </authorList>
    </citation>
    <scope>NUCLEOTIDE SEQUENCE</scope>
    <source>
        <strain evidence="2">A5-74</strain>
    </source>
</reference>
<evidence type="ECO:0000313" key="2">
    <source>
        <dbReference type="EMBL" id="XCG64069.1"/>
    </source>
</evidence>
<dbReference type="PANTHER" id="PTHR13774">
    <property type="entry name" value="PHENAZINE BIOSYNTHESIS PROTEIN"/>
    <property type="match status" value="1"/>
</dbReference>
<evidence type="ECO:0000256" key="1">
    <source>
        <dbReference type="PIRSR" id="PIRSR016184-1"/>
    </source>
</evidence>
<dbReference type="NCBIfam" id="TIGR00654">
    <property type="entry name" value="PhzF_family"/>
    <property type="match status" value="1"/>
</dbReference>
<dbReference type="GO" id="GO:0016853">
    <property type="term" value="F:isomerase activity"/>
    <property type="evidence" value="ECO:0007669"/>
    <property type="project" value="TreeGrafter"/>
</dbReference>
<dbReference type="SUPFAM" id="SSF54506">
    <property type="entry name" value="Diaminopimelate epimerase-like"/>
    <property type="match status" value="1"/>
</dbReference>
<dbReference type="Gene3D" id="3.10.310.10">
    <property type="entry name" value="Diaminopimelate Epimerase, Chain A, domain 1"/>
    <property type="match status" value="2"/>
</dbReference>